<dbReference type="GO" id="GO:0005634">
    <property type="term" value="C:nucleus"/>
    <property type="evidence" value="ECO:0007669"/>
    <property type="project" value="UniProtKB-ARBA"/>
</dbReference>
<dbReference type="InterPro" id="IPR013103">
    <property type="entry name" value="RVT_2"/>
</dbReference>
<proteinExistence type="predicted"/>
<dbReference type="EMBL" id="FQNC01000044">
    <property type="protein sequence ID" value="SGY55224.1"/>
    <property type="molecule type" value="Genomic_DNA"/>
</dbReference>
<dbReference type="SUPFAM" id="SSF56672">
    <property type="entry name" value="DNA/RNA polymerases"/>
    <property type="match status" value="1"/>
</dbReference>
<dbReference type="Proteomes" id="UP000249464">
    <property type="component" value="Unassembled WGS sequence"/>
</dbReference>
<dbReference type="InterPro" id="IPR012337">
    <property type="entry name" value="RNaseH-like_sf"/>
</dbReference>
<dbReference type="SUPFAM" id="SSF53098">
    <property type="entry name" value="Ribonuclease H-like"/>
    <property type="match status" value="1"/>
</dbReference>
<dbReference type="PROSITE" id="PS50994">
    <property type="entry name" value="INTEGRASE"/>
    <property type="match status" value="1"/>
</dbReference>
<dbReference type="Pfam" id="PF07727">
    <property type="entry name" value="RVT_2"/>
    <property type="match status" value="1"/>
</dbReference>
<evidence type="ECO:0000259" key="3">
    <source>
        <dbReference type="PROSITE" id="PS50994"/>
    </source>
</evidence>
<gene>
    <name evidence="4" type="primary">BQ5605_C006g03990</name>
    <name evidence="4" type="ORF">BQ5605_C006G03990</name>
</gene>
<evidence type="ECO:0000313" key="5">
    <source>
        <dbReference type="Proteomes" id="UP000249464"/>
    </source>
</evidence>
<dbReference type="InterPro" id="IPR036397">
    <property type="entry name" value="RNaseH_sf"/>
</dbReference>
<evidence type="ECO:0000313" key="4">
    <source>
        <dbReference type="EMBL" id="SGY55224.1"/>
    </source>
</evidence>
<name>A0A2X0MZW5_9BASI</name>
<feature type="domain" description="Integrase catalytic" evidence="3">
    <location>
        <begin position="1"/>
        <end position="104"/>
    </location>
</feature>
<keyword evidence="5" id="KW-1185">Reference proteome</keyword>
<evidence type="ECO:0000256" key="2">
    <source>
        <dbReference type="SAM" id="MobiDB-lite"/>
    </source>
</evidence>
<feature type="region of interest" description="Disordered" evidence="2">
    <location>
        <begin position="190"/>
        <end position="219"/>
    </location>
</feature>
<feature type="compositionally biased region" description="Basic and acidic residues" evidence="2">
    <location>
        <begin position="828"/>
        <end position="864"/>
    </location>
</feature>
<feature type="region of interest" description="Disordered" evidence="2">
    <location>
        <begin position="828"/>
        <end position="871"/>
    </location>
</feature>
<dbReference type="InterPro" id="IPR001584">
    <property type="entry name" value="Integrase_cat-core"/>
</dbReference>
<dbReference type="AlphaFoldDB" id="A0A2X0MZW5"/>
<accession>A0A2X0MZW5</accession>
<reference evidence="4 5" key="1">
    <citation type="submission" date="2016-11" db="EMBL/GenBank/DDBJ databases">
        <authorList>
            <person name="Jaros S."/>
            <person name="Januszkiewicz K."/>
            <person name="Wedrychowicz H."/>
        </authorList>
    </citation>
    <scope>NUCLEOTIDE SEQUENCE [LARGE SCALE GENOMIC DNA]</scope>
</reference>
<keyword evidence="1" id="KW-0694">RNA-binding</keyword>
<dbReference type="InterPro" id="IPR043502">
    <property type="entry name" value="DNA/RNA_pol_sf"/>
</dbReference>
<dbReference type="CDD" id="cd09272">
    <property type="entry name" value="RNase_HI_RT_Ty1"/>
    <property type="match status" value="1"/>
</dbReference>
<dbReference type="GO" id="GO:0015074">
    <property type="term" value="P:DNA integration"/>
    <property type="evidence" value="ECO:0007669"/>
    <property type="project" value="InterPro"/>
</dbReference>
<dbReference type="PANTHER" id="PTHR11439">
    <property type="entry name" value="GAG-POL-RELATED RETROTRANSPOSON"/>
    <property type="match status" value="1"/>
</dbReference>
<dbReference type="Gene3D" id="3.30.420.10">
    <property type="entry name" value="Ribonuclease H-like superfamily/Ribonuclease H"/>
    <property type="match status" value="1"/>
</dbReference>
<dbReference type="PANTHER" id="PTHR11439:SF467">
    <property type="entry name" value="INTEGRASE CATALYTIC DOMAIN-CONTAINING PROTEIN"/>
    <property type="match status" value="1"/>
</dbReference>
<evidence type="ECO:0000256" key="1">
    <source>
        <dbReference type="ARBA" id="ARBA00022884"/>
    </source>
</evidence>
<sequence>MTGRKIKRVRTDNGTEFTNKLVGADCQSQGILHETSAPYTPQQNGTVEHFNGSLMAIVRAVLAASKLSWKYWLYALAYATFVANQILHAKLEGKTTYEVYYGKKPKVSHFCPFGSTVYAQIPKSNKYNYCVLVDPDSDHKVIVTRNILALEHKSKQVGVPEVTTLFVGPDEEKGPVDNNNVVVDKLQDQVDGEQMPPARQNRPRWEYGDPAVKGRNPGRYEEIDANNKIPHRTCSQRRDVERQVMYGSAMSVSLPPVPSNYEEAMGSPEADKWIAAIKAELDAMARHQVLIDSDLPSGARALGSKWVFTRKENAQGEVTCYKAQLVAQGFAQRPGIDYNEMFAPVARPSTILSLVGTAATQGLFLEQFNFDSAFLNGTMTEMVYMKYPKGWDCPQTGQALRLVKLMYGTKQAPQEWNAAVNSLMVECGYKRSDADSCLYVKRVDEKFIYITLYVDDGMVASNDQEFLDAEIEVFNKVYKLKRLGPVKLFLGLKFKRTSDYIFVHQSKYIRDLVAMYGGGSVSKHPVKVPMEPRLDSAVGALQYAAHQARPNIVTLVCAAASKVLAPTQADWIAVKRIIRYLQGTVDWGLKFNHGGSTVFELYSDASWGDNMSTGKSIGVFVSIMAGAAISWQSKQQSMVATLTTEAEILAASAAAKEAMWLWQLAADLKLEQPKATLIWEDNQAVIVIALNPAHHGRTKHYSVHHFYIQERITAGNIQIKYCKTGAMTADILTKPLACNLFELHLVRARGCCHEWKLATPSLASQHSRHPRDLGLPAPRTSSPRFGTCTAFFSSNYTLTTLSPPTLTLLLSFPSATGISSKVLCGGITKDKDRRNEPDEGARDEGLGTRDKSREVLGTSQERRGRGTSARM</sequence>
<dbReference type="GO" id="GO:0003723">
    <property type="term" value="F:RNA binding"/>
    <property type="evidence" value="ECO:0007669"/>
    <property type="project" value="UniProtKB-KW"/>
</dbReference>
<organism evidence="4 5">
    <name type="scientific">Microbotryum silenes-dioicae</name>
    <dbReference type="NCBI Taxonomy" id="796604"/>
    <lineage>
        <taxon>Eukaryota</taxon>
        <taxon>Fungi</taxon>
        <taxon>Dikarya</taxon>
        <taxon>Basidiomycota</taxon>
        <taxon>Pucciniomycotina</taxon>
        <taxon>Microbotryomycetes</taxon>
        <taxon>Microbotryales</taxon>
        <taxon>Microbotryaceae</taxon>
        <taxon>Microbotryum</taxon>
    </lineage>
</organism>
<protein>
    <submittedName>
        <fullName evidence="4">BQ5605_C006g03990 protein</fullName>
    </submittedName>
</protein>